<dbReference type="EMBL" id="BIMR01000014">
    <property type="protein sequence ID" value="GCE75191.1"/>
    <property type="molecule type" value="Genomic_DNA"/>
</dbReference>
<dbReference type="InterPro" id="IPR037480">
    <property type="entry name" value="YihR-like"/>
</dbReference>
<dbReference type="AlphaFoldDB" id="A0A402DM43"/>
<dbReference type="GO" id="GO:0006006">
    <property type="term" value="P:glucose metabolic process"/>
    <property type="evidence" value="ECO:0007669"/>
    <property type="project" value="TreeGrafter"/>
</dbReference>
<gene>
    <name evidence="1" type="ORF">CBZ_02470</name>
</gene>
<dbReference type="GO" id="GO:0030246">
    <property type="term" value="F:carbohydrate binding"/>
    <property type="evidence" value="ECO:0007669"/>
    <property type="project" value="InterPro"/>
</dbReference>
<organism evidence="1 2">
    <name type="scientific">Cellulomonas biazotea</name>
    <dbReference type="NCBI Taxonomy" id="1709"/>
    <lineage>
        <taxon>Bacteria</taxon>
        <taxon>Bacillati</taxon>
        <taxon>Actinomycetota</taxon>
        <taxon>Actinomycetes</taxon>
        <taxon>Micrococcales</taxon>
        <taxon>Cellulomonadaceae</taxon>
        <taxon>Cellulomonas</taxon>
    </lineage>
</organism>
<dbReference type="Gene3D" id="2.70.98.10">
    <property type="match status" value="1"/>
</dbReference>
<dbReference type="GO" id="GO:0004034">
    <property type="term" value="F:aldose 1-epimerase activity"/>
    <property type="evidence" value="ECO:0007669"/>
    <property type="project" value="TreeGrafter"/>
</dbReference>
<comment type="caution">
    <text evidence="1">The sequence shown here is derived from an EMBL/GenBank/DDBJ whole genome shotgun (WGS) entry which is preliminary data.</text>
</comment>
<accession>A0A402DM43</accession>
<protein>
    <submittedName>
        <fullName evidence="1">Galactose mutarotase</fullName>
    </submittedName>
</protein>
<dbReference type="OrthoDB" id="4739604at2"/>
<dbReference type="InterPro" id="IPR011013">
    <property type="entry name" value="Gal_mutarotase_sf_dom"/>
</dbReference>
<dbReference type="InterPro" id="IPR014718">
    <property type="entry name" value="GH-type_carb-bd"/>
</dbReference>
<dbReference type="PANTHER" id="PTHR10091:SF0">
    <property type="entry name" value="GALACTOSE MUTAROTASE"/>
    <property type="match status" value="1"/>
</dbReference>
<dbReference type="Proteomes" id="UP000289954">
    <property type="component" value="Unassembled WGS sequence"/>
</dbReference>
<proteinExistence type="predicted"/>
<evidence type="ECO:0000313" key="2">
    <source>
        <dbReference type="Proteomes" id="UP000289954"/>
    </source>
</evidence>
<reference evidence="1 2" key="1">
    <citation type="submission" date="2019-01" db="EMBL/GenBank/DDBJ databases">
        <title>Draft genome sequence of Cellulomonas takizawaensis strain TKZ-21.</title>
        <authorList>
            <person name="Yamamura H."/>
            <person name="Hayashi T."/>
            <person name="Hamada M."/>
            <person name="Serisawa Y."/>
            <person name="Matsuyama K."/>
            <person name="Nakagawa Y."/>
            <person name="Otoguro M."/>
            <person name="Yanagida F."/>
            <person name="Hayakawa M."/>
        </authorList>
    </citation>
    <scope>NUCLEOTIDE SEQUENCE [LARGE SCALE GENOMIC DNA]</scope>
    <source>
        <strain evidence="1 2">NBRC12680</strain>
    </source>
</reference>
<dbReference type="SUPFAM" id="SSF74650">
    <property type="entry name" value="Galactose mutarotase-like"/>
    <property type="match status" value="1"/>
</dbReference>
<name>A0A402DM43_9CELL</name>
<dbReference type="GO" id="GO:0033499">
    <property type="term" value="P:galactose catabolic process via UDP-galactose, Leloir pathway"/>
    <property type="evidence" value="ECO:0007669"/>
    <property type="project" value="TreeGrafter"/>
</dbReference>
<evidence type="ECO:0000313" key="1">
    <source>
        <dbReference type="EMBL" id="GCE75191.1"/>
    </source>
</evidence>
<dbReference type="PANTHER" id="PTHR10091">
    <property type="entry name" value="ALDOSE-1-EPIMERASE"/>
    <property type="match status" value="1"/>
</dbReference>
<dbReference type="InterPro" id="IPR008183">
    <property type="entry name" value="Aldose_1/G6P_1-epimerase"/>
</dbReference>
<dbReference type="CDD" id="cd09022">
    <property type="entry name" value="Aldose_epim_Ec_YihR"/>
    <property type="match status" value="1"/>
</dbReference>
<keyword evidence="2" id="KW-1185">Reference proteome</keyword>
<dbReference type="RefSeq" id="WP_130779815.1">
    <property type="nucleotide sequence ID" value="NZ_BIMR01000014.1"/>
</dbReference>
<dbReference type="Pfam" id="PF01263">
    <property type="entry name" value="Aldose_epim"/>
    <property type="match status" value="1"/>
</dbReference>
<sequence length="311" mass="33263">MNTSTAPSRPARALPTGTQHVLTHGDQHAVVAAVGASLREYTVAGRDVVLPFAETESAPAFSGAVLAPWPNRLTDGEYTFDGIDLEVPVTEHARRTALHGLVAYVAFTATTHTADRVVLEHTIVPTPGYPWSVHLAVTYTLDDDGLRVEVDATNLDDSPAPYGVGFHPWLSPGDGTVDACTLQVDADVHVTVDDRLLPTGTEPVAGVFDLRTATSLDGVALDDAWLGMTRDADGLSWIRLTAPDGRTTSMWADASFAAWQVCTGDGIPRIDRRGVAAEPMTCVADAFRTGEDLVRLAPGERHHVAWGLQLR</sequence>